<evidence type="ECO:0000313" key="3">
    <source>
        <dbReference type="Proteomes" id="UP000054516"/>
    </source>
</evidence>
<feature type="chain" id="PRO_5013295064" description="Secreted protein" evidence="1">
    <location>
        <begin position="17"/>
        <end position="111"/>
    </location>
</feature>
<feature type="signal peptide" evidence="1">
    <location>
        <begin position="1"/>
        <end position="16"/>
    </location>
</feature>
<dbReference type="Proteomes" id="UP000054516">
    <property type="component" value="Unassembled WGS sequence"/>
</dbReference>
<dbReference type="EMBL" id="DF977542">
    <property type="protein sequence ID" value="GAW27269.1"/>
    <property type="molecule type" value="Genomic_DNA"/>
</dbReference>
<organism evidence="2">
    <name type="scientific">Rosellinia necatrix</name>
    <name type="common">White root-rot fungus</name>
    <dbReference type="NCBI Taxonomy" id="77044"/>
    <lineage>
        <taxon>Eukaryota</taxon>
        <taxon>Fungi</taxon>
        <taxon>Dikarya</taxon>
        <taxon>Ascomycota</taxon>
        <taxon>Pezizomycotina</taxon>
        <taxon>Sordariomycetes</taxon>
        <taxon>Xylariomycetidae</taxon>
        <taxon>Xylariales</taxon>
        <taxon>Xylariaceae</taxon>
        <taxon>Rosellinia</taxon>
    </lineage>
</organism>
<accession>A0A1S8AB45</accession>
<name>A0A1S8AB45_ROSNE</name>
<evidence type="ECO:0000256" key="1">
    <source>
        <dbReference type="SAM" id="SignalP"/>
    </source>
</evidence>
<sequence length="111" mass="12373">MMLLVLDLLRLRCTLTLHPLTPTRPSRQRVLERLLGIREWWAPFSTTVSVRHALTLLARPCPLVFAYPQSFAPRPGATDGPSLGDAAAASGSGWRFRVAYHQPRLSSRPIS</sequence>
<gene>
    <name evidence="2" type="ORF">SAMD00023353_9700080</name>
</gene>
<proteinExistence type="predicted"/>
<reference evidence="2" key="1">
    <citation type="submission" date="2016-03" db="EMBL/GenBank/DDBJ databases">
        <title>Draft genome sequence of Rosellinia necatrix.</title>
        <authorList>
            <person name="Kanematsu S."/>
        </authorList>
    </citation>
    <scope>NUCLEOTIDE SEQUENCE [LARGE SCALE GENOMIC DNA]</scope>
    <source>
        <strain evidence="2">W97</strain>
    </source>
</reference>
<evidence type="ECO:0000313" key="2">
    <source>
        <dbReference type="EMBL" id="GAW27269.1"/>
    </source>
</evidence>
<protein>
    <recommendedName>
        <fullName evidence="4">Secreted protein</fullName>
    </recommendedName>
</protein>
<evidence type="ECO:0008006" key="4">
    <source>
        <dbReference type="Google" id="ProtNLM"/>
    </source>
</evidence>
<keyword evidence="1" id="KW-0732">Signal</keyword>
<keyword evidence="3" id="KW-1185">Reference proteome</keyword>
<dbReference type="AlphaFoldDB" id="A0A1S8AB45"/>